<accession>A0ABY6CLX9</accession>
<dbReference type="PANTHER" id="PTHR45588:SF1">
    <property type="entry name" value="WW DOMAIN-CONTAINING PROTEIN"/>
    <property type="match status" value="1"/>
</dbReference>
<organism evidence="1 2">
    <name type="scientific">Reichenbachiella agarivorans</name>
    <dbReference type="NCBI Taxonomy" id="2979464"/>
    <lineage>
        <taxon>Bacteria</taxon>
        <taxon>Pseudomonadati</taxon>
        <taxon>Bacteroidota</taxon>
        <taxon>Cytophagia</taxon>
        <taxon>Cytophagales</taxon>
        <taxon>Reichenbachiellaceae</taxon>
        <taxon>Reichenbachiella</taxon>
    </lineage>
</organism>
<keyword evidence="2" id="KW-1185">Reference proteome</keyword>
<evidence type="ECO:0008006" key="3">
    <source>
        <dbReference type="Google" id="ProtNLM"/>
    </source>
</evidence>
<dbReference type="RefSeq" id="WP_262308950.1">
    <property type="nucleotide sequence ID" value="NZ_CP106679.1"/>
</dbReference>
<proteinExistence type="predicted"/>
<name>A0ABY6CLX9_9BACT</name>
<sequence length="536" mass="60564">MKTITSSLLLSIVLICIGCQVSPKQESEQLGVLNHSFVIDQAAQPAFEKGLLLLHSFEYDDAKEAFQEASTQDSTELMAYWGEAMSHYKALWRLQDIDSGRAVMQKAGSNTEHRLEMADTELEKDFWMGVEILYGDGELYTRNKDYAKHMAQLYEKYPGNQEVAAFYALGLMWTVEEGRDPEVFDLSAEIAKGILDENPQHPGALHYLIHANDDPAYAYRSITAANEYGQLAPDATHALHMPSHIYLALGMWNEEVASNEASYAASVKRMERKGLDDKARGYHSYAWLHYGYLQQGRFEDARQLLADMQTYTQNADTRAAKSYLIIMQNAQRVESGQWPDSLEPMYIDADDLSIYSQVAQHFNQALMAFDHKDTVHIQSIIDTVETKIAAAQLIAVDEGISVCGAGPTRYKPSHAHIVRAQVMTQEIKAMIHVLKQQDDLAELYLRSATQTEDESEYSYGPPDISYPSYELYGEWLLSQNRAKEALVQFDRSLAIAPNRTRALKGKIHALKQLDQLDEVKKIEAILSDFYQNTQAS</sequence>
<evidence type="ECO:0000313" key="1">
    <source>
        <dbReference type="EMBL" id="UXP31511.1"/>
    </source>
</evidence>
<dbReference type="InterPro" id="IPR011990">
    <property type="entry name" value="TPR-like_helical_dom_sf"/>
</dbReference>
<gene>
    <name evidence="1" type="ORF">N6H18_14255</name>
</gene>
<protein>
    <recommendedName>
        <fullName evidence="3">Tetratricopeptide repeat-containing protein</fullName>
    </recommendedName>
</protein>
<dbReference type="SUPFAM" id="SSF48452">
    <property type="entry name" value="TPR-like"/>
    <property type="match status" value="2"/>
</dbReference>
<dbReference type="Proteomes" id="UP001065174">
    <property type="component" value="Chromosome"/>
</dbReference>
<reference evidence="1" key="1">
    <citation type="submission" date="2022-09" db="EMBL/GenBank/DDBJ databases">
        <title>Comparative genomics and taxonomic characterization of three novel marine species of genus Reichenbachiella exhibiting antioxidant and polysaccharide degradation activities.</title>
        <authorList>
            <person name="Muhammad N."/>
            <person name="Lee Y.-J."/>
            <person name="Ko J."/>
            <person name="Kim S.-G."/>
        </authorList>
    </citation>
    <scope>NUCLEOTIDE SEQUENCE</scope>
    <source>
        <strain evidence="1">BKB1-1</strain>
    </source>
</reference>
<evidence type="ECO:0000313" key="2">
    <source>
        <dbReference type="Proteomes" id="UP001065174"/>
    </source>
</evidence>
<dbReference type="Gene3D" id="1.25.40.10">
    <property type="entry name" value="Tetratricopeptide repeat domain"/>
    <property type="match status" value="2"/>
</dbReference>
<dbReference type="PANTHER" id="PTHR45588">
    <property type="entry name" value="TPR DOMAIN-CONTAINING PROTEIN"/>
    <property type="match status" value="1"/>
</dbReference>
<dbReference type="EMBL" id="CP106679">
    <property type="protein sequence ID" value="UXP31511.1"/>
    <property type="molecule type" value="Genomic_DNA"/>
</dbReference>